<evidence type="ECO:0000313" key="2">
    <source>
        <dbReference type="EMBL" id="OAY23559.1"/>
    </source>
</evidence>
<keyword evidence="1" id="KW-0472">Membrane</keyword>
<dbReference type="EMBL" id="CM004404">
    <property type="protein sequence ID" value="OAY23559.1"/>
    <property type="molecule type" value="Genomic_DNA"/>
</dbReference>
<keyword evidence="1" id="KW-1133">Transmembrane helix</keyword>
<keyword evidence="1" id="KW-0812">Transmembrane</keyword>
<gene>
    <name evidence="2" type="ORF">MANES_18G087800</name>
</gene>
<protein>
    <submittedName>
        <fullName evidence="2">Uncharacterized protein</fullName>
    </submittedName>
</protein>
<name>A0A2C9U1M9_MANES</name>
<evidence type="ECO:0000256" key="1">
    <source>
        <dbReference type="SAM" id="Phobius"/>
    </source>
</evidence>
<sequence>MDLRDISVSMVYMLLLIFLIMDKFSLYFPVHLSFPLFVLTHVTSKVNSDANQPFS</sequence>
<reference evidence="2" key="1">
    <citation type="submission" date="2016-02" db="EMBL/GenBank/DDBJ databases">
        <title>WGS assembly of Manihot esculenta.</title>
        <authorList>
            <person name="Bredeson J.V."/>
            <person name="Prochnik S.E."/>
            <person name="Lyons J.B."/>
            <person name="Schmutz J."/>
            <person name="Grimwood J."/>
            <person name="Vrebalov J."/>
            <person name="Bart R.S."/>
            <person name="Amuge T."/>
            <person name="Ferguson M.E."/>
            <person name="Green R."/>
            <person name="Putnam N."/>
            <person name="Stites J."/>
            <person name="Rounsley S."/>
            <person name="Rokhsar D.S."/>
        </authorList>
    </citation>
    <scope>NUCLEOTIDE SEQUENCE [LARGE SCALE GENOMIC DNA]</scope>
    <source>
        <tissue evidence="2">Leaf</tissue>
    </source>
</reference>
<organism evidence="2">
    <name type="scientific">Manihot esculenta</name>
    <name type="common">Cassava</name>
    <name type="synonym">Jatropha manihot</name>
    <dbReference type="NCBI Taxonomy" id="3983"/>
    <lineage>
        <taxon>Eukaryota</taxon>
        <taxon>Viridiplantae</taxon>
        <taxon>Streptophyta</taxon>
        <taxon>Embryophyta</taxon>
        <taxon>Tracheophyta</taxon>
        <taxon>Spermatophyta</taxon>
        <taxon>Magnoliopsida</taxon>
        <taxon>eudicotyledons</taxon>
        <taxon>Gunneridae</taxon>
        <taxon>Pentapetalae</taxon>
        <taxon>rosids</taxon>
        <taxon>fabids</taxon>
        <taxon>Malpighiales</taxon>
        <taxon>Euphorbiaceae</taxon>
        <taxon>Crotonoideae</taxon>
        <taxon>Manihoteae</taxon>
        <taxon>Manihot</taxon>
    </lineage>
</organism>
<dbReference type="AlphaFoldDB" id="A0A2C9U1M9"/>
<accession>A0A2C9U1M9</accession>
<feature type="transmembrane region" description="Helical" evidence="1">
    <location>
        <begin position="12"/>
        <end position="30"/>
    </location>
</feature>
<proteinExistence type="predicted"/>